<dbReference type="EMBL" id="VXIV02002836">
    <property type="protein sequence ID" value="KAF6022571.1"/>
    <property type="molecule type" value="Genomic_DNA"/>
</dbReference>
<dbReference type="AlphaFoldDB" id="A0A7J7JAB7"/>
<keyword evidence="1" id="KW-0472">Membrane</keyword>
<organism evidence="2 3">
    <name type="scientific">Bugula neritina</name>
    <name type="common">Brown bryozoan</name>
    <name type="synonym">Sertularia neritina</name>
    <dbReference type="NCBI Taxonomy" id="10212"/>
    <lineage>
        <taxon>Eukaryota</taxon>
        <taxon>Metazoa</taxon>
        <taxon>Spiralia</taxon>
        <taxon>Lophotrochozoa</taxon>
        <taxon>Bryozoa</taxon>
        <taxon>Gymnolaemata</taxon>
        <taxon>Cheilostomatida</taxon>
        <taxon>Flustrina</taxon>
        <taxon>Buguloidea</taxon>
        <taxon>Bugulidae</taxon>
        <taxon>Bugula</taxon>
    </lineage>
</organism>
<gene>
    <name evidence="2" type="ORF">EB796_019120</name>
</gene>
<keyword evidence="3" id="KW-1185">Reference proteome</keyword>
<dbReference type="Proteomes" id="UP000593567">
    <property type="component" value="Unassembled WGS sequence"/>
</dbReference>
<sequence>MLIVTQVLDWSSGATYPAIYSVGAVVGVIIMHFLLFGLYKLRLHIYGKCLPTNYPPINTQKQTYDSVEINEY</sequence>
<evidence type="ECO:0000256" key="1">
    <source>
        <dbReference type="SAM" id="Phobius"/>
    </source>
</evidence>
<keyword evidence="1" id="KW-0812">Transmembrane</keyword>
<accession>A0A7J7JAB7</accession>
<reference evidence="2" key="1">
    <citation type="submission" date="2020-06" db="EMBL/GenBank/DDBJ databases">
        <title>Draft genome of Bugula neritina, a colonial animal packing powerful symbionts and potential medicines.</title>
        <authorList>
            <person name="Rayko M."/>
        </authorList>
    </citation>
    <scope>NUCLEOTIDE SEQUENCE [LARGE SCALE GENOMIC DNA]</scope>
    <source>
        <strain evidence="2">Kwan_BN1</strain>
    </source>
</reference>
<protein>
    <submittedName>
        <fullName evidence="2">Uncharacterized protein</fullName>
    </submittedName>
</protein>
<evidence type="ECO:0000313" key="3">
    <source>
        <dbReference type="Proteomes" id="UP000593567"/>
    </source>
</evidence>
<name>A0A7J7JAB7_BUGNE</name>
<dbReference type="OrthoDB" id="419711at2759"/>
<proteinExistence type="predicted"/>
<feature type="transmembrane region" description="Helical" evidence="1">
    <location>
        <begin position="18"/>
        <end position="39"/>
    </location>
</feature>
<evidence type="ECO:0000313" key="2">
    <source>
        <dbReference type="EMBL" id="KAF6022571.1"/>
    </source>
</evidence>
<keyword evidence="1" id="KW-1133">Transmembrane helix</keyword>
<comment type="caution">
    <text evidence="2">The sequence shown here is derived from an EMBL/GenBank/DDBJ whole genome shotgun (WGS) entry which is preliminary data.</text>
</comment>